<dbReference type="Proteomes" id="UP000297982">
    <property type="component" value="Unassembled WGS sequence"/>
</dbReference>
<comment type="caution">
    <text evidence="2">The sequence shown here is derived from an EMBL/GenBank/DDBJ whole genome shotgun (WGS) entry which is preliminary data.</text>
</comment>
<accession>A0A4Z0GWT7</accession>
<dbReference type="AlphaFoldDB" id="A0A4Z0GWT7"/>
<keyword evidence="1" id="KW-1133">Transmembrane helix</keyword>
<dbReference type="PIRSF" id="PIRSF021383">
    <property type="entry name" value="YunB"/>
    <property type="match status" value="1"/>
</dbReference>
<dbReference type="NCBIfam" id="TIGR02832">
    <property type="entry name" value="spo_yunB"/>
    <property type="match status" value="1"/>
</dbReference>
<sequence>MPKKRMMNGPSTGQKIFISFLCFMVLTGLSLWYINRGITPALVSIAETKTQQFARDAINEAVSKHISEDLQFKDLVNIEKDDEGNIVYMGWNSIVVNRVLRNTTLRVQTYLKRMELNELPMEDTSMEPDLDPDMTQEQMGEQPATLIEIPIGQATNNALLANLGPKVPVQLRVIGDVQSNFENELTEYGINAALFELSIHIEVNVRIVIPFSTETTTVATDIPIDTATILGEVPNFYGGTGNSSESPSFSYPMDPLQ</sequence>
<name>A0A4Z0GWT7_9BACI</name>
<dbReference type="RefSeq" id="WP_079478342.1">
    <property type="nucleotide sequence ID" value="NZ_FVYZ01000003.1"/>
</dbReference>
<keyword evidence="1" id="KW-0812">Transmembrane</keyword>
<evidence type="ECO:0000256" key="1">
    <source>
        <dbReference type="SAM" id="Phobius"/>
    </source>
</evidence>
<evidence type="ECO:0000313" key="3">
    <source>
        <dbReference type="Proteomes" id="UP000297982"/>
    </source>
</evidence>
<dbReference type="STRING" id="192814.GCA_900166575_03521"/>
<organism evidence="2 3">
    <name type="scientific">Halobacillus salinus</name>
    <dbReference type="NCBI Taxonomy" id="192814"/>
    <lineage>
        <taxon>Bacteria</taxon>
        <taxon>Bacillati</taxon>
        <taxon>Bacillota</taxon>
        <taxon>Bacilli</taxon>
        <taxon>Bacillales</taxon>
        <taxon>Bacillaceae</taxon>
        <taxon>Halobacillus</taxon>
    </lineage>
</organism>
<gene>
    <name evidence="2" type="primary">yunB</name>
    <name evidence="2" type="ORF">E4663_12735</name>
</gene>
<dbReference type="Pfam" id="PF09560">
    <property type="entry name" value="Spore_YunB"/>
    <property type="match status" value="1"/>
</dbReference>
<feature type="transmembrane region" description="Helical" evidence="1">
    <location>
        <begin position="16"/>
        <end position="34"/>
    </location>
</feature>
<dbReference type="EMBL" id="SRJC01000003">
    <property type="protein sequence ID" value="TGB02205.1"/>
    <property type="molecule type" value="Genomic_DNA"/>
</dbReference>
<keyword evidence="3" id="KW-1185">Reference proteome</keyword>
<dbReference type="OrthoDB" id="1649278at2"/>
<protein>
    <submittedName>
        <fullName evidence="2">Sporulation protein YunB</fullName>
    </submittedName>
</protein>
<proteinExistence type="predicted"/>
<keyword evidence="1" id="KW-0472">Membrane</keyword>
<reference evidence="2 3" key="1">
    <citation type="journal article" date="2003" name="Int. J. Syst. Evol. Microbiol.">
        <title>Halobacillus salinus sp. nov., isolated from a salt lake on the coast of the East Sea in Korea.</title>
        <authorList>
            <person name="Yoon J.H."/>
            <person name="Kang K.H."/>
            <person name="Park Y.H."/>
        </authorList>
    </citation>
    <scope>NUCLEOTIDE SEQUENCE [LARGE SCALE GENOMIC DNA]</scope>
    <source>
        <strain evidence="2 3">HSL-3</strain>
    </source>
</reference>
<evidence type="ECO:0000313" key="2">
    <source>
        <dbReference type="EMBL" id="TGB02205.1"/>
    </source>
</evidence>
<dbReference type="InterPro" id="IPR014197">
    <property type="entry name" value="Sporulation_prot_YunB"/>
</dbReference>